<gene>
    <name evidence="3" type="ordered locus">LOC_Os10g36634</name>
</gene>
<reference evidence="3" key="1">
    <citation type="journal article" date="2003" name="Science">
        <title>In-depth view of structure, activity, and evolution of rice chromosome 10.</title>
        <authorList>
            <consortium name="Rice Chromosome 10 Sequencing Consortium"/>
        </authorList>
    </citation>
    <scope>NUCLEOTIDE SEQUENCE [LARGE SCALE GENOMIC DNA]</scope>
</reference>
<dbReference type="EMBL" id="DP000086">
    <property type="protein sequence ID" value="ABG66180.1"/>
    <property type="molecule type" value="Genomic_DNA"/>
</dbReference>
<sequence>MEAPYGRCRQAPTAAAPAGLDSGGRSTEAAPAAPAKCCWRRHEDEVAALAACQQLPSLKLALARSQELEPQSSSEIPFLTNAEALIVSGIYAAYALRGTRLGDHALLLGHGECFAFSAMEFPTIKGNHVYYLARRGNNEHEDHGLQHWAFVFDLGSGPMIGWAFGGRNLCSLYQWRCIIGSETFSGCGEFVTGGEGSYGSRNRCLPRQRRCGVHQEASTVALELFSGDHRDDQKE</sequence>
<feature type="domain" description="KIB1-4 beta-propeller" evidence="2">
    <location>
        <begin position="99"/>
        <end position="142"/>
    </location>
</feature>
<dbReference type="InterPro" id="IPR005174">
    <property type="entry name" value="KIB1-4_b-propeller"/>
</dbReference>
<evidence type="ECO:0000256" key="1">
    <source>
        <dbReference type="SAM" id="MobiDB-lite"/>
    </source>
</evidence>
<feature type="region of interest" description="Disordered" evidence="1">
    <location>
        <begin position="1"/>
        <end position="27"/>
    </location>
</feature>
<name>Q109F6_ORYSJ</name>
<evidence type="ECO:0000259" key="2">
    <source>
        <dbReference type="Pfam" id="PF03478"/>
    </source>
</evidence>
<proteinExistence type="predicted"/>
<evidence type="ECO:0000313" key="3">
    <source>
        <dbReference type="EMBL" id="ABG66180.1"/>
    </source>
</evidence>
<accession>Q109F6</accession>
<protein>
    <recommendedName>
        <fullName evidence="2">KIB1-4 beta-propeller domain-containing protein</fullName>
    </recommendedName>
</protein>
<reference evidence="3" key="2">
    <citation type="submission" date="2003-05" db="EMBL/GenBank/DDBJ databases">
        <authorList>
            <person name="Buell C.R."/>
            <person name="Wing R.A."/>
            <person name="McCombie W.R."/>
            <person name="Messing J."/>
            <person name="Yuan Q."/>
            <person name="Ouyang S."/>
        </authorList>
    </citation>
    <scope>NUCLEOTIDE SEQUENCE</scope>
</reference>
<organism evidence="3">
    <name type="scientific">Oryza sativa subsp. japonica</name>
    <name type="common">Rice</name>
    <dbReference type="NCBI Taxonomy" id="39947"/>
    <lineage>
        <taxon>Eukaryota</taxon>
        <taxon>Viridiplantae</taxon>
        <taxon>Streptophyta</taxon>
        <taxon>Embryophyta</taxon>
        <taxon>Tracheophyta</taxon>
        <taxon>Spermatophyta</taxon>
        <taxon>Magnoliopsida</taxon>
        <taxon>Liliopsida</taxon>
        <taxon>Poales</taxon>
        <taxon>Poaceae</taxon>
        <taxon>BOP clade</taxon>
        <taxon>Oryzoideae</taxon>
        <taxon>Oryzeae</taxon>
        <taxon>Oryzinae</taxon>
        <taxon>Oryza</taxon>
        <taxon>Oryza sativa</taxon>
    </lineage>
</organism>
<dbReference type="Pfam" id="PF03478">
    <property type="entry name" value="Beta-prop_KIB1-4"/>
    <property type="match status" value="1"/>
</dbReference>
<reference evidence="3" key="3">
    <citation type="submission" date="2006-07" db="EMBL/GenBank/DDBJ databases">
        <authorList>
            <person name="Buell R."/>
        </authorList>
    </citation>
    <scope>NUCLEOTIDE SEQUENCE</scope>
</reference>
<dbReference type="AlphaFoldDB" id="Q109F6"/>